<dbReference type="Proteomes" id="UP000714915">
    <property type="component" value="Unassembled WGS sequence"/>
</dbReference>
<reference evidence="1" key="1">
    <citation type="submission" date="2020-04" db="EMBL/GenBank/DDBJ databases">
        <authorList>
            <person name="Zhang T."/>
        </authorList>
    </citation>
    <scope>NUCLEOTIDE SEQUENCE</scope>
    <source>
        <strain evidence="1">HKST-UBA09</strain>
    </source>
</reference>
<protein>
    <submittedName>
        <fullName evidence="1">Uncharacterized protein</fullName>
    </submittedName>
</protein>
<sequence>IEHHLPEVNQSKELWGMESGKFHKVNLVCLSPNFWGNNNVGNKHYFFMLDGCHSDTPMRSFHNENLNGDLLQHRKVMEVLATVRQLEPAKKQLAGVGFNATVRDNVILKLSGTHKRTVKLII</sequence>
<name>A0A955LBY2_9BACT</name>
<proteinExistence type="predicted"/>
<reference evidence="1" key="2">
    <citation type="journal article" date="2021" name="Microbiome">
        <title>Successional dynamics and alternative stable states in a saline activated sludge microbial community over 9 years.</title>
        <authorList>
            <person name="Wang Y."/>
            <person name="Ye J."/>
            <person name="Ju F."/>
            <person name="Liu L."/>
            <person name="Boyd J.A."/>
            <person name="Deng Y."/>
            <person name="Parks D.H."/>
            <person name="Jiang X."/>
            <person name="Yin X."/>
            <person name="Woodcroft B.J."/>
            <person name="Tyson G.W."/>
            <person name="Hugenholtz P."/>
            <person name="Polz M.F."/>
            <person name="Zhang T."/>
        </authorList>
    </citation>
    <scope>NUCLEOTIDE SEQUENCE</scope>
    <source>
        <strain evidence="1">HKST-UBA09</strain>
    </source>
</reference>
<organism evidence="1 2">
    <name type="scientific">Candidatus Dojkabacteria bacterium</name>
    <dbReference type="NCBI Taxonomy" id="2099670"/>
    <lineage>
        <taxon>Bacteria</taxon>
        <taxon>Candidatus Dojkabacteria</taxon>
    </lineage>
</organism>
<accession>A0A955LBY2</accession>
<evidence type="ECO:0000313" key="2">
    <source>
        <dbReference type="Proteomes" id="UP000714915"/>
    </source>
</evidence>
<dbReference type="EMBL" id="JAGQLF010000112">
    <property type="protein sequence ID" value="MCA9387391.1"/>
    <property type="molecule type" value="Genomic_DNA"/>
</dbReference>
<comment type="caution">
    <text evidence="1">The sequence shown here is derived from an EMBL/GenBank/DDBJ whole genome shotgun (WGS) entry which is preliminary data.</text>
</comment>
<gene>
    <name evidence="1" type="ORF">KC669_05150</name>
</gene>
<feature type="non-terminal residue" evidence="1">
    <location>
        <position position="1"/>
    </location>
</feature>
<dbReference type="AlphaFoldDB" id="A0A955LBY2"/>
<evidence type="ECO:0000313" key="1">
    <source>
        <dbReference type="EMBL" id="MCA9387391.1"/>
    </source>
</evidence>